<dbReference type="OrthoDB" id="74393at2157"/>
<dbReference type="SUPFAM" id="SSF48439">
    <property type="entry name" value="Protein prenylyltransferase"/>
    <property type="match status" value="1"/>
</dbReference>
<keyword evidence="5" id="KW-1185">Reference proteome</keyword>
<reference evidence="4 5" key="1">
    <citation type="submission" date="2017-03" db="EMBL/GenBank/DDBJ databases">
        <title>Genome sequence of Methanobrevibacter thaueri.</title>
        <authorList>
            <person name="Poehlein A."/>
            <person name="Seedorf H."/>
            <person name="Daniel R."/>
        </authorList>
    </citation>
    <scope>NUCLEOTIDE SEQUENCE [LARGE SCALE GENOMIC DNA]</scope>
    <source>
        <strain evidence="4 5">DSM 11995</strain>
    </source>
</reference>
<dbReference type="Pfam" id="PF13174">
    <property type="entry name" value="TPR_6"/>
    <property type="match status" value="1"/>
</dbReference>
<dbReference type="Proteomes" id="UP000251717">
    <property type="component" value="Unassembled WGS sequence"/>
</dbReference>
<dbReference type="InterPro" id="IPR051685">
    <property type="entry name" value="Ycf3/AcsC/BcsC/TPR_MFPF"/>
</dbReference>
<comment type="caution">
    <text evidence="4">The sequence shown here is derived from an EMBL/GenBank/DDBJ whole genome shotgun (WGS) entry which is preliminary data.</text>
</comment>
<dbReference type="InterPro" id="IPR011990">
    <property type="entry name" value="TPR-like_helical_dom_sf"/>
</dbReference>
<evidence type="ECO:0000256" key="3">
    <source>
        <dbReference type="PROSITE-ProRule" id="PRU00339"/>
    </source>
</evidence>
<dbReference type="Pfam" id="PF07719">
    <property type="entry name" value="TPR_2"/>
    <property type="match status" value="1"/>
</dbReference>
<protein>
    <submittedName>
        <fullName evidence="4">Lipoprotein NlpI</fullName>
    </submittedName>
</protein>
<keyword evidence="4" id="KW-0449">Lipoprotein</keyword>
<feature type="repeat" description="TPR" evidence="3">
    <location>
        <begin position="181"/>
        <end position="214"/>
    </location>
</feature>
<dbReference type="PANTHER" id="PTHR44943:SF8">
    <property type="entry name" value="TPR REPEAT-CONTAINING PROTEIN MJ0263"/>
    <property type="match status" value="1"/>
</dbReference>
<dbReference type="PANTHER" id="PTHR44943">
    <property type="entry name" value="CELLULOSE SYNTHASE OPERON PROTEIN C"/>
    <property type="match status" value="1"/>
</dbReference>
<keyword evidence="1" id="KW-0677">Repeat</keyword>
<dbReference type="SMART" id="SM00028">
    <property type="entry name" value="TPR"/>
    <property type="match status" value="7"/>
</dbReference>
<keyword evidence="2 3" id="KW-0802">TPR repeat</keyword>
<evidence type="ECO:0000256" key="2">
    <source>
        <dbReference type="ARBA" id="ARBA00022803"/>
    </source>
</evidence>
<dbReference type="Gene3D" id="1.25.40.10">
    <property type="entry name" value="Tetratricopeptide repeat domain"/>
    <property type="match status" value="2"/>
</dbReference>
<feature type="repeat" description="TPR" evidence="3">
    <location>
        <begin position="80"/>
        <end position="113"/>
    </location>
</feature>
<feature type="repeat" description="TPR" evidence="3">
    <location>
        <begin position="215"/>
        <end position="248"/>
    </location>
</feature>
<evidence type="ECO:0000313" key="5">
    <source>
        <dbReference type="Proteomes" id="UP000251717"/>
    </source>
</evidence>
<evidence type="ECO:0000256" key="1">
    <source>
        <dbReference type="ARBA" id="ARBA00022737"/>
    </source>
</evidence>
<dbReference type="Pfam" id="PF00515">
    <property type="entry name" value="TPR_1"/>
    <property type="match status" value="1"/>
</dbReference>
<evidence type="ECO:0000313" key="4">
    <source>
        <dbReference type="EMBL" id="PWB88016.1"/>
    </source>
</evidence>
<proteinExistence type="predicted"/>
<dbReference type="AlphaFoldDB" id="A0A315XNS9"/>
<dbReference type="EMBL" id="MZGS01000016">
    <property type="protein sequence ID" value="PWB88016.1"/>
    <property type="molecule type" value="Genomic_DNA"/>
</dbReference>
<dbReference type="InterPro" id="IPR019734">
    <property type="entry name" value="TPR_rpt"/>
</dbReference>
<dbReference type="RefSeq" id="WP_116591570.1">
    <property type="nucleotide sequence ID" value="NZ_MZGS01000016.1"/>
</dbReference>
<organism evidence="4 5">
    <name type="scientific">Methanobrevibacter thaueri</name>
    <dbReference type="NCBI Taxonomy" id="190975"/>
    <lineage>
        <taxon>Archaea</taxon>
        <taxon>Methanobacteriati</taxon>
        <taxon>Methanobacteriota</taxon>
        <taxon>Methanomada group</taxon>
        <taxon>Methanobacteria</taxon>
        <taxon>Methanobacteriales</taxon>
        <taxon>Methanobacteriaceae</taxon>
        <taxon>Methanobrevibacter</taxon>
    </lineage>
</organism>
<dbReference type="Pfam" id="PF13181">
    <property type="entry name" value="TPR_8"/>
    <property type="match status" value="1"/>
</dbReference>
<dbReference type="PROSITE" id="PS50005">
    <property type="entry name" value="TPR"/>
    <property type="match status" value="4"/>
</dbReference>
<name>A0A315XNS9_9EURY</name>
<feature type="repeat" description="TPR" evidence="3">
    <location>
        <begin position="283"/>
        <end position="316"/>
    </location>
</feature>
<dbReference type="InterPro" id="IPR013105">
    <property type="entry name" value="TPR_2"/>
</dbReference>
<accession>A0A315XNS9</accession>
<sequence>MSFLKDISLKNKKEYHKAQNFLEMGNYAEALDIFNTLLEKNFHVFYVLSNLIIIHKELNSLNVLLDKINDLMNDKQYNREELLIQKGYALYLLKDYDNAIECFDEVLNNDSDNLWACFYKFKVLKDMNVDVNFNLLFLKIKECDPDYYLSLSLGEFFLELGLMEESLFCFDLSLKKNSKNCNALIYKGLCLKEMGMYDKSLNTLDTCLELDPNNLIAWNYKGTIYNLMGKYHDALECFDKCLSIDSNSVPAIVNKATSYFHLGNIDVSLKCCEFALKLDSTNCPVWDNYATFLFHANRLDESLNAYDHALELCPKNINLLKNKLILLFNMGKWEEVFIFADEILNFDNELDWVEDYKRLALEELNKSN</sequence>
<gene>
    <name evidence="4" type="ORF">MBBTH_06030</name>
</gene>